<dbReference type="EMBL" id="CM044705">
    <property type="protein sequence ID" value="KAI5663545.1"/>
    <property type="molecule type" value="Genomic_DNA"/>
</dbReference>
<sequence length="442" mass="49849">METLTAASVKVLLENNHRDKEKGFFCPTQKNCVFSRSEIRSLGFQKHVNRGFSISVLIPSRKTVQPFSSASAMSFSETTETSAGDEEIQQIIDATQAKTVHVKFQLQKECSFGQQFLIVGDDPMFGLWDPSNAVPLNWSEGHVWSIELDMPCDKMIKYKFILKGGTDDDILWQPGTDRVLQTWETSKTITVSEDWENEELQIIEEEDPVYDKLTESLEDSAAMIVTENLPQPGGEDTWNDMNIKTNGTFPNLTEMIPLGEKPMAIVAENITEQNGGLEVEIYGISRERMDDENANKFVTLGAANTLENNAMSIRGENFTLAKEDEKDLDSDVGIPILVPGLDDPTTENDEEEIESSDASFGSEIAEEFSVPELKTEEETEMLLNDKQESQEERSVEDVVENSQVVEHNNDWHNKEMKNDVLGNDMQWGRRTLQRFLVTLGLL</sequence>
<keyword evidence="2" id="KW-1185">Reference proteome</keyword>
<organism evidence="1 2">
    <name type="scientific">Catharanthus roseus</name>
    <name type="common">Madagascar periwinkle</name>
    <name type="synonym">Vinca rosea</name>
    <dbReference type="NCBI Taxonomy" id="4058"/>
    <lineage>
        <taxon>Eukaryota</taxon>
        <taxon>Viridiplantae</taxon>
        <taxon>Streptophyta</taxon>
        <taxon>Embryophyta</taxon>
        <taxon>Tracheophyta</taxon>
        <taxon>Spermatophyta</taxon>
        <taxon>Magnoliopsida</taxon>
        <taxon>eudicotyledons</taxon>
        <taxon>Gunneridae</taxon>
        <taxon>Pentapetalae</taxon>
        <taxon>asterids</taxon>
        <taxon>lamiids</taxon>
        <taxon>Gentianales</taxon>
        <taxon>Apocynaceae</taxon>
        <taxon>Rauvolfioideae</taxon>
        <taxon>Vinceae</taxon>
        <taxon>Catharanthinae</taxon>
        <taxon>Catharanthus</taxon>
    </lineage>
</organism>
<name>A0ACC0ATF2_CATRO</name>
<dbReference type="Proteomes" id="UP001060085">
    <property type="component" value="Linkage Group LG05"/>
</dbReference>
<evidence type="ECO:0000313" key="1">
    <source>
        <dbReference type="EMBL" id="KAI5663545.1"/>
    </source>
</evidence>
<accession>A0ACC0ATF2</accession>
<evidence type="ECO:0000313" key="2">
    <source>
        <dbReference type="Proteomes" id="UP001060085"/>
    </source>
</evidence>
<proteinExistence type="predicted"/>
<comment type="caution">
    <text evidence="1">The sequence shown here is derived from an EMBL/GenBank/DDBJ whole genome shotgun (WGS) entry which is preliminary data.</text>
</comment>
<gene>
    <name evidence="1" type="ORF">M9H77_22868</name>
</gene>
<reference evidence="2" key="1">
    <citation type="journal article" date="2023" name="Nat. Plants">
        <title>Single-cell RNA sequencing provides a high-resolution roadmap for understanding the multicellular compartmentation of specialized metabolism.</title>
        <authorList>
            <person name="Sun S."/>
            <person name="Shen X."/>
            <person name="Li Y."/>
            <person name="Li Y."/>
            <person name="Wang S."/>
            <person name="Li R."/>
            <person name="Zhang H."/>
            <person name="Shen G."/>
            <person name="Guo B."/>
            <person name="Wei J."/>
            <person name="Xu J."/>
            <person name="St-Pierre B."/>
            <person name="Chen S."/>
            <person name="Sun C."/>
        </authorList>
    </citation>
    <scope>NUCLEOTIDE SEQUENCE [LARGE SCALE GENOMIC DNA]</scope>
</reference>
<protein>
    <submittedName>
        <fullName evidence="1">Uncharacterized protein</fullName>
    </submittedName>
</protein>